<evidence type="ECO:0000256" key="5">
    <source>
        <dbReference type="ARBA" id="ARBA00023002"/>
    </source>
</evidence>
<name>A0A7W4PP45_9PROT</name>
<dbReference type="InterPro" id="IPR004852">
    <property type="entry name" value="Di-haem_cyt_c_peroxidsae"/>
</dbReference>
<keyword evidence="4" id="KW-0732">Signal</keyword>
<evidence type="ECO:0000256" key="6">
    <source>
        <dbReference type="ARBA" id="ARBA00023004"/>
    </source>
</evidence>
<dbReference type="Proteomes" id="UP000578030">
    <property type="component" value="Unassembled WGS sequence"/>
</dbReference>
<dbReference type="GO" id="GO:0030313">
    <property type="term" value="C:cell envelope"/>
    <property type="evidence" value="ECO:0007669"/>
    <property type="project" value="UniProtKB-SubCell"/>
</dbReference>
<reference evidence="9 10" key="1">
    <citation type="submission" date="2020-04" db="EMBL/GenBank/DDBJ databases">
        <title>Description of novel Gluconacetobacter.</title>
        <authorList>
            <person name="Sombolestani A."/>
        </authorList>
    </citation>
    <scope>NUCLEOTIDE SEQUENCE [LARGE SCALE GENOMIC DNA]</scope>
    <source>
        <strain evidence="9 10">LMG 27802</strain>
    </source>
</reference>
<evidence type="ECO:0000256" key="2">
    <source>
        <dbReference type="ARBA" id="ARBA00022617"/>
    </source>
</evidence>
<dbReference type="GO" id="GO:0004130">
    <property type="term" value="F:cytochrome-c peroxidase activity"/>
    <property type="evidence" value="ECO:0007669"/>
    <property type="project" value="TreeGrafter"/>
</dbReference>
<organism evidence="9 10">
    <name type="scientific">Gluconacetobacter tumulisoli</name>
    <dbReference type="NCBI Taxonomy" id="1286189"/>
    <lineage>
        <taxon>Bacteria</taxon>
        <taxon>Pseudomonadati</taxon>
        <taxon>Pseudomonadota</taxon>
        <taxon>Alphaproteobacteria</taxon>
        <taxon>Acetobacterales</taxon>
        <taxon>Acetobacteraceae</taxon>
        <taxon>Gluconacetobacter</taxon>
    </lineage>
</organism>
<dbReference type="SUPFAM" id="SSF46626">
    <property type="entry name" value="Cytochrome c"/>
    <property type="match status" value="2"/>
</dbReference>
<evidence type="ECO:0000256" key="4">
    <source>
        <dbReference type="ARBA" id="ARBA00022729"/>
    </source>
</evidence>
<evidence type="ECO:0000259" key="8">
    <source>
        <dbReference type="PROSITE" id="PS51007"/>
    </source>
</evidence>
<feature type="domain" description="Cytochrome c" evidence="8">
    <location>
        <begin position="204"/>
        <end position="381"/>
    </location>
</feature>
<evidence type="ECO:0000313" key="10">
    <source>
        <dbReference type="Proteomes" id="UP000578030"/>
    </source>
</evidence>
<dbReference type="PROSITE" id="PS51007">
    <property type="entry name" value="CYTC"/>
    <property type="match status" value="1"/>
</dbReference>
<dbReference type="GO" id="GO:0020037">
    <property type="term" value="F:heme binding"/>
    <property type="evidence" value="ECO:0007669"/>
    <property type="project" value="InterPro"/>
</dbReference>
<keyword evidence="2 7" id="KW-0349">Heme</keyword>
<accession>A0A7W4PP45</accession>
<keyword evidence="9" id="KW-0575">Peroxidase</keyword>
<dbReference type="AlphaFoldDB" id="A0A7W4PP45"/>
<sequence>MALIGRAMFYDRALSASGKVSCASCHDPASHFGPRGDVPVFLGGPGLDRQGHRAIPTLTYLERQPPFSIGPDDPAAETAPQPVVAAAGPLPAKSAGGVGAPRMVPQGGLFWDGRADTLQQQASGPLYDPVEMASTPGKVIDRLRHAPYGPALAGIAGIPGQQSSRFLLSEALFALARYQVEESAFHPYSSKFDAWLEGKVRFSPLERKGYQLFNDPQKGNCAACHLDTMGPDRLPPLFTDHQYEALGAPRNPALIQNHDPSFHDLGVCTQQPGGEKAFAPYCGMFTTPTLRNVATRRVFFHNGVFHDLDKVVDFYALRDTDPARFYPKDAQGKIHVYDDLPDEYRANLDTTDAPLDRHPGDVPALDEDERHAIVAFLKTLTDGWSGEKKASGR</sequence>
<dbReference type="PANTHER" id="PTHR30600:SF10">
    <property type="entry name" value="BLL6722 PROTEIN"/>
    <property type="match status" value="1"/>
</dbReference>
<dbReference type="PANTHER" id="PTHR30600">
    <property type="entry name" value="CYTOCHROME C PEROXIDASE-RELATED"/>
    <property type="match status" value="1"/>
</dbReference>
<proteinExistence type="predicted"/>
<evidence type="ECO:0000256" key="1">
    <source>
        <dbReference type="ARBA" id="ARBA00004196"/>
    </source>
</evidence>
<dbReference type="InterPro" id="IPR051395">
    <property type="entry name" value="Cytochrome_c_Peroxidase/MauG"/>
</dbReference>
<dbReference type="Gene3D" id="1.10.760.10">
    <property type="entry name" value="Cytochrome c-like domain"/>
    <property type="match status" value="2"/>
</dbReference>
<dbReference type="GO" id="GO:0046872">
    <property type="term" value="F:metal ion binding"/>
    <property type="evidence" value="ECO:0007669"/>
    <property type="project" value="UniProtKB-KW"/>
</dbReference>
<dbReference type="GO" id="GO:0009055">
    <property type="term" value="F:electron transfer activity"/>
    <property type="evidence" value="ECO:0007669"/>
    <property type="project" value="InterPro"/>
</dbReference>
<evidence type="ECO:0000256" key="3">
    <source>
        <dbReference type="ARBA" id="ARBA00022723"/>
    </source>
</evidence>
<keyword evidence="5" id="KW-0560">Oxidoreductase</keyword>
<evidence type="ECO:0000256" key="7">
    <source>
        <dbReference type="PROSITE-ProRule" id="PRU00433"/>
    </source>
</evidence>
<dbReference type="InterPro" id="IPR036909">
    <property type="entry name" value="Cyt_c-like_dom_sf"/>
</dbReference>
<keyword evidence="10" id="KW-1185">Reference proteome</keyword>
<comment type="caution">
    <text evidence="9">The sequence shown here is derived from an EMBL/GenBank/DDBJ whole genome shotgun (WGS) entry which is preliminary data.</text>
</comment>
<keyword evidence="3 7" id="KW-0479">Metal-binding</keyword>
<protein>
    <submittedName>
        <fullName evidence="9">Cytochrome-c peroxidase</fullName>
    </submittedName>
</protein>
<dbReference type="InterPro" id="IPR009056">
    <property type="entry name" value="Cyt_c-like_dom"/>
</dbReference>
<keyword evidence="6 7" id="KW-0408">Iron</keyword>
<comment type="subcellular location">
    <subcellularLocation>
        <location evidence="1">Cell envelope</location>
    </subcellularLocation>
</comment>
<dbReference type="Pfam" id="PF03150">
    <property type="entry name" value="CCP_MauG"/>
    <property type="match status" value="1"/>
</dbReference>
<gene>
    <name evidence="9" type="ORF">HLH28_07605</name>
</gene>
<dbReference type="EMBL" id="JABEQM010000005">
    <property type="protein sequence ID" value="MBB2201446.1"/>
    <property type="molecule type" value="Genomic_DNA"/>
</dbReference>
<evidence type="ECO:0000313" key="9">
    <source>
        <dbReference type="EMBL" id="MBB2201446.1"/>
    </source>
</evidence>